<name>A0A0F9RAN3_9ZZZZ</name>
<accession>A0A0F9RAN3</accession>
<proteinExistence type="predicted"/>
<reference evidence="1" key="1">
    <citation type="journal article" date="2015" name="Nature">
        <title>Complex archaea that bridge the gap between prokaryotes and eukaryotes.</title>
        <authorList>
            <person name="Spang A."/>
            <person name="Saw J.H."/>
            <person name="Jorgensen S.L."/>
            <person name="Zaremba-Niedzwiedzka K."/>
            <person name="Martijn J."/>
            <person name="Lind A.E."/>
            <person name="van Eijk R."/>
            <person name="Schleper C."/>
            <person name="Guy L."/>
            <person name="Ettema T.J."/>
        </authorList>
    </citation>
    <scope>NUCLEOTIDE SEQUENCE</scope>
</reference>
<evidence type="ECO:0000313" key="1">
    <source>
        <dbReference type="EMBL" id="KKN53575.1"/>
    </source>
</evidence>
<protein>
    <submittedName>
        <fullName evidence="1">Uncharacterized protein</fullName>
    </submittedName>
</protein>
<dbReference type="EMBL" id="LAZR01000964">
    <property type="protein sequence ID" value="KKN53575.1"/>
    <property type="molecule type" value="Genomic_DNA"/>
</dbReference>
<dbReference type="AlphaFoldDB" id="A0A0F9RAN3"/>
<organism evidence="1">
    <name type="scientific">marine sediment metagenome</name>
    <dbReference type="NCBI Taxonomy" id="412755"/>
    <lineage>
        <taxon>unclassified sequences</taxon>
        <taxon>metagenomes</taxon>
        <taxon>ecological metagenomes</taxon>
    </lineage>
</organism>
<gene>
    <name evidence="1" type="ORF">LCGC14_0600710</name>
</gene>
<sequence>MFNWLKAIPVFDRIASCFVGEDSHKRTMGFVYMIITSVVYLLTDYMDADLYKNLMGFGVLWTGTAFSAKISKLTKSVQDMKETK</sequence>
<comment type="caution">
    <text evidence="1">The sequence shown here is derived from an EMBL/GenBank/DDBJ whole genome shotgun (WGS) entry which is preliminary data.</text>
</comment>